<dbReference type="AlphaFoldDB" id="A0A931MM35"/>
<sequence length="440" mass="45172">MIAPAMLVCAAQAHGQTSLKGWSLPEPEASASTPAITGPVDPLDPSTRPRTGSQPADPKLPAPVKALPSAAPSSAPATGTEKAVAPRPVTVQPDAPTSRATPRASASPSAPAPRVTPSTEARPIEAATTARDETPEAAPAQPPAKEAAAPEPRSAAPATFARAPAATASPPEPKNEWPWWPAIPAGVVAGLGLAAYVMRKRRAAVSVPEANREAHGNTSSEREPPSSRARATPATLPAAPSRPASASETGDVPAPPRASGELAFDPLSLRLSLVYATLRFRLQITAETEIPPARLLADMISAHGSLGKEAQLAPAVETLTEIGSISPLARGQSQIVTGELQIPLAAIRPVRDGNGAFMVPLVRLAFLDEEPSASQPAPLPTPGLPRLELGCVFAIGLPGEGRAIAPIRIDSGPREVGGLVAQEIEAGRRRSLSRDAFLAA</sequence>
<evidence type="ECO:0000256" key="1">
    <source>
        <dbReference type="SAM" id="MobiDB-lite"/>
    </source>
</evidence>
<dbReference type="EMBL" id="JADZGI010000002">
    <property type="protein sequence ID" value="MBH0113995.1"/>
    <property type="molecule type" value="Genomic_DNA"/>
</dbReference>
<evidence type="ECO:0000313" key="3">
    <source>
        <dbReference type="Proteomes" id="UP000617634"/>
    </source>
</evidence>
<reference evidence="2" key="1">
    <citation type="submission" date="2020-11" db="EMBL/GenBank/DDBJ databases">
        <title>Novosphingobium aureum sp. nov., a marine bacterium isolated from sediment of a salt flat.</title>
        <authorList>
            <person name="Yoo Y."/>
            <person name="Kim J.-J."/>
        </authorList>
    </citation>
    <scope>NUCLEOTIDE SEQUENCE</scope>
    <source>
        <strain evidence="2">YJ-S2-02</strain>
    </source>
</reference>
<accession>A0A931MM35</accession>
<proteinExistence type="predicted"/>
<feature type="compositionally biased region" description="Low complexity" evidence="1">
    <location>
        <begin position="136"/>
        <end position="169"/>
    </location>
</feature>
<feature type="compositionally biased region" description="Low complexity" evidence="1">
    <location>
        <begin position="226"/>
        <end position="247"/>
    </location>
</feature>
<protein>
    <submittedName>
        <fullName evidence="2">Uncharacterized protein</fullName>
    </submittedName>
</protein>
<feature type="region of interest" description="Disordered" evidence="1">
    <location>
        <begin position="206"/>
        <end position="259"/>
    </location>
</feature>
<gene>
    <name evidence="2" type="ORF">I5E68_13690</name>
</gene>
<dbReference type="RefSeq" id="WP_197164999.1">
    <property type="nucleotide sequence ID" value="NZ_JADZGI010000002.1"/>
</dbReference>
<feature type="compositionally biased region" description="Low complexity" evidence="1">
    <location>
        <begin position="55"/>
        <end position="77"/>
    </location>
</feature>
<keyword evidence="3" id="KW-1185">Reference proteome</keyword>
<feature type="compositionally biased region" description="Basic and acidic residues" evidence="1">
    <location>
        <begin position="210"/>
        <end position="225"/>
    </location>
</feature>
<feature type="compositionally biased region" description="Low complexity" evidence="1">
    <location>
        <begin position="95"/>
        <end position="119"/>
    </location>
</feature>
<evidence type="ECO:0000313" key="2">
    <source>
        <dbReference type="EMBL" id="MBH0113995.1"/>
    </source>
</evidence>
<name>A0A931MM35_9SPHN</name>
<feature type="region of interest" description="Disordered" evidence="1">
    <location>
        <begin position="20"/>
        <end position="173"/>
    </location>
</feature>
<comment type="caution">
    <text evidence="2">The sequence shown here is derived from an EMBL/GenBank/DDBJ whole genome shotgun (WGS) entry which is preliminary data.</text>
</comment>
<organism evidence="2 3">
    <name type="scientific">Novosphingobium aureum</name>
    <dbReference type="NCBI Taxonomy" id="2792964"/>
    <lineage>
        <taxon>Bacteria</taxon>
        <taxon>Pseudomonadati</taxon>
        <taxon>Pseudomonadota</taxon>
        <taxon>Alphaproteobacteria</taxon>
        <taxon>Sphingomonadales</taxon>
        <taxon>Sphingomonadaceae</taxon>
        <taxon>Novosphingobium</taxon>
    </lineage>
</organism>
<dbReference type="Proteomes" id="UP000617634">
    <property type="component" value="Unassembled WGS sequence"/>
</dbReference>